<evidence type="ECO:0000313" key="3">
    <source>
        <dbReference type="Proteomes" id="UP000663889"/>
    </source>
</evidence>
<gene>
    <name evidence="2" type="ORF">FNK824_LOCUS41661</name>
    <name evidence="1" type="ORF">SEV965_LOCUS39627</name>
</gene>
<dbReference type="EMBL" id="CAJOBE010042376">
    <property type="protein sequence ID" value="CAF4330571.1"/>
    <property type="molecule type" value="Genomic_DNA"/>
</dbReference>
<dbReference type="AlphaFoldDB" id="A0A815YL36"/>
<name>A0A815YL36_9BILA</name>
<evidence type="ECO:0000313" key="2">
    <source>
        <dbReference type="EMBL" id="CAF4330571.1"/>
    </source>
</evidence>
<dbReference type="Proteomes" id="UP000663874">
    <property type="component" value="Unassembled WGS sequence"/>
</dbReference>
<sequence>MLNTTNDSILQNSFMEITTQSPVASPSDIYDVIFRDSLPITSASMSSNVRSDHTDNQQLSVLYSYNRELLTKVNYPVYMTQHTFFQMLFTPDGHQWSKLESFLASSQLVRQFAKAVTYTADGNNPIV</sequence>
<comment type="caution">
    <text evidence="1">The sequence shown here is derived from an EMBL/GenBank/DDBJ whole genome shotgun (WGS) entry which is preliminary data.</text>
</comment>
<evidence type="ECO:0000313" key="1">
    <source>
        <dbReference type="EMBL" id="CAF1572122.1"/>
    </source>
</evidence>
<organism evidence="1 3">
    <name type="scientific">Rotaria sordida</name>
    <dbReference type="NCBI Taxonomy" id="392033"/>
    <lineage>
        <taxon>Eukaryota</taxon>
        <taxon>Metazoa</taxon>
        <taxon>Spiralia</taxon>
        <taxon>Gnathifera</taxon>
        <taxon>Rotifera</taxon>
        <taxon>Eurotatoria</taxon>
        <taxon>Bdelloidea</taxon>
        <taxon>Philodinida</taxon>
        <taxon>Philodinidae</taxon>
        <taxon>Rotaria</taxon>
    </lineage>
</organism>
<dbReference type="Proteomes" id="UP000663889">
    <property type="component" value="Unassembled WGS sequence"/>
</dbReference>
<feature type="non-terminal residue" evidence="1">
    <location>
        <position position="1"/>
    </location>
</feature>
<proteinExistence type="predicted"/>
<protein>
    <submittedName>
        <fullName evidence="1">Uncharacterized protein</fullName>
    </submittedName>
</protein>
<dbReference type="EMBL" id="CAJNOU010015427">
    <property type="protein sequence ID" value="CAF1572122.1"/>
    <property type="molecule type" value="Genomic_DNA"/>
</dbReference>
<accession>A0A815YL36</accession>
<reference evidence="1" key="1">
    <citation type="submission" date="2021-02" db="EMBL/GenBank/DDBJ databases">
        <authorList>
            <person name="Nowell W R."/>
        </authorList>
    </citation>
    <scope>NUCLEOTIDE SEQUENCE</scope>
</reference>